<name>A0A059B014_EUCGR</name>
<dbReference type="Gramene" id="KCW59573">
    <property type="protein sequence ID" value="KCW59573"/>
    <property type="gene ID" value="EUGRSUZ_H02322"/>
</dbReference>
<evidence type="ECO:0000313" key="1">
    <source>
        <dbReference type="EMBL" id="KCW59572.1"/>
    </source>
</evidence>
<proteinExistence type="predicted"/>
<dbReference type="AlphaFoldDB" id="A0A059B014"/>
<reference evidence="1" key="1">
    <citation type="submission" date="2013-07" db="EMBL/GenBank/DDBJ databases">
        <title>The genome of Eucalyptus grandis.</title>
        <authorList>
            <person name="Schmutz J."/>
            <person name="Hayes R."/>
            <person name="Myburg A."/>
            <person name="Tuskan G."/>
            <person name="Grattapaglia D."/>
            <person name="Rokhsar D.S."/>
        </authorList>
    </citation>
    <scope>NUCLEOTIDE SEQUENCE</scope>
    <source>
        <tissue evidence="1">Leaf extractions</tissue>
    </source>
</reference>
<protein>
    <submittedName>
        <fullName evidence="1">Uncharacterized protein</fullName>
    </submittedName>
</protein>
<accession>A0A059B014</accession>
<dbReference type="Gramene" id="KCW59572">
    <property type="protein sequence ID" value="KCW59572"/>
    <property type="gene ID" value="EUGRSUZ_H02322"/>
</dbReference>
<organism evidence="1">
    <name type="scientific">Eucalyptus grandis</name>
    <name type="common">Flooded gum</name>
    <dbReference type="NCBI Taxonomy" id="71139"/>
    <lineage>
        <taxon>Eukaryota</taxon>
        <taxon>Viridiplantae</taxon>
        <taxon>Streptophyta</taxon>
        <taxon>Embryophyta</taxon>
        <taxon>Tracheophyta</taxon>
        <taxon>Spermatophyta</taxon>
        <taxon>Magnoliopsida</taxon>
        <taxon>eudicotyledons</taxon>
        <taxon>Gunneridae</taxon>
        <taxon>Pentapetalae</taxon>
        <taxon>rosids</taxon>
        <taxon>malvids</taxon>
        <taxon>Myrtales</taxon>
        <taxon>Myrtaceae</taxon>
        <taxon>Myrtoideae</taxon>
        <taxon>Eucalypteae</taxon>
        <taxon>Eucalyptus</taxon>
    </lineage>
</organism>
<gene>
    <name evidence="1" type="ORF">EUGRSUZ_H02322</name>
</gene>
<dbReference type="EMBL" id="KK198760">
    <property type="protein sequence ID" value="KCW59573.1"/>
    <property type="molecule type" value="Genomic_DNA"/>
</dbReference>
<dbReference type="EMBL" id="KK198760">
    <property type="protein sequence ID" value="KCW59572.1"/>
    <property type="molecule type" value="Genomic_DNA"/>
</dbReference>
<sequence length="73" mass="8432">MILQQVTENDLELRTGRGYMTSFNLNPLRVSEDCFILKDSNCRCYFALMHFLSCIGTDLLNWWCGSVEFLSGN</sequence>